<feature type="region of interest" description="Disordered" evidence="1">
    <location>
        <begin position="204"/>
        <end position="235"/>
    </location>
</feature>
<dbReference type="PANTHER" id="PTHR31299:SF0">
    <property type="entry name" value="ESTERASE, PUTATIVE (AFU_ORTHOLOGUE AFUA_1G05850)-RELATED"/>
    <property type="match status" value="1"/>
</dbReference>
<sequence length="445" mass="48299">MTAVAVPEDLTGWLAGRAGRLDTLEPGAPVADLEPLRLALDGVRVVGLGEATHGTREFFLLKHRLLRFLVEELGYTVLAMEASVAAAEAVNDYVLHGTGDAAEALGGMVFWTWHTREMLAVVEWMREHNRAAPPERRVRFAGIDPQYPAASIEWLARHLGEVAPAFLEPLAALGQTRLGVDGPLDPAVETAARRLEDYLNARCEEADADAGSPRDADETGADAGSPRGADAGHGSPCEAVVHARTLRQSAVLASRPMRHADPQQTVIAVRDLFLADNVDRLLRDPGVKVAVWAHNGHVMTGHHGGGPVPAMGRHLRQRHGDAYYALGLLMGEGEFRARRSRFGRPDPRKPPVRNRVPRVDNATMVEARLAAACPYDHLLDLRAGERPDGVARWLGARLYVRGFGAVVNRFTYKFTFTPTVLADDFDGLAFIRSGTCSTALPAASR</sequence>
<evidence type="ECO:0000313" key="3">
    <source>
        <dbReference type="Proteomes" id="UP000660745"/>
    </source>
</evidence>
<protein>
    <submittedName>
        <fullName evidence="2">Succinoglycan biosynthesis</fullName>
    </submittedName>
</protein>
<dbReference type="CDD" id="cd14728">
    <property type="entry name" value="Ere-like"/>
    <property type="match status" value="1"/>
</dbReference>
<dbReference type="PANTHER" id="PTHR31299">
    <property type="entry name" value="ESTERASE, PUTATIVE (AFU_ORTHOLOGUE AFUA_1G05850)-RELATED"/>
    <property type="match status" value="1"/>
</dbReference>
<evidence type="ECO:0000313" key="2">
    <source>
        <dbReference type="EMBL" id="GGP01311.1"/>
    </source>
</evidence>
<dbReference type="SUPFAM" id="SSF159501">
    <property type="entry name" value="EreA/ChaN-like"/>
    <property type="match status" value="1"/>
</dbReference>
<keyword evidence="3" id="KW-1185">Reference proteome</keyword>
<organism evidence="2 3">
    <name type="scientific">Nonomuraea glycinis</name>
    <dbReference type="NCBI Taxonomy" id="2047744"/>
    <lineage>
        <taxon>Bacteria</taxon>
        <taxon>Bacillati</taxon>
        <taxon>Actinomycetota</taxon>
        <taxon>Actinomycetes</taxon>
        <taxon>Streptosporangiales</taxon>
        <taxon>Streptosporangiaceae</taxon>
        <taxon>Nonomuraea</taxon>
    </lineage>
</organism>
<name>A0A918A0G4_9ACTN</name>
<reference evidence="2" key="1">
    <citation type="journal article" date="2014" name="Int. J. Syst. Evol. Microbiol.">
        <title>Complete genome sequence of Corynebacterium casei LMG S-19264T (=DSM 44701T), isolated from a smear-ripened cheese.</title>
        <authorList>
            <consortium name="US DOE Joint Genome Institute (JGI-PGF)"/>
            <person name="Walter F."/>
            <person name="Albersmeier A."/>
            <person name="Kalinowski J."/>
            <person name="Ruckert C."/>
        </authorList>
    </citation>
    <scope>NUCLEOTIDE SEQUENCE</scope>
    <source>
        <strain evidence="2">CGMCC 4.7430</strain>
    </source>
</reference>
<dbReference type="InterPro" id="IPR007815">
    <property type="entry name" value="Emycin_Estase"/>
</dbReference>
<dbReference type="GO" id="GO:0046677">
    <property type="term" value="P:response to antibiotic"/>
    <property type="evidence" value="ECO:0007669"/>
    <property type="project" value="InterPro"/>
</dbReference>
<accession>A0A918A0G4</accession>
<gene>
    <name evidence="2" type="ORF">GCM10012278_04190</name>
</gene>
<dbReference type="Proteomes" id="UP000660745">
    <property type="component" value="Unassembled WGS sequence"/>
</dbReference>
<comment type="caution">
    <text evidence="2">The sequence shown here is derived from an EMBL/GenBank/DDBJ whole genome shotgun (WGS) entry which is preliminary data.</text>
</comment>
<proteinExistence type="predicted"/>
<dbReference type="Pfam" id="PF05139">
    <property type="entry name" value="Erythro_esteras"/>
    <property type="match status" value="1"/>
</dbReference>
<reference evidence="2" key="2">
    <citation type="submission" date="2020-09" db="EMBL/GenBank/DDBJ databases">
        <authorList>
            <person name="Sun Q."/>
            <person name="Zhou Y."/>
        </authorList>
    </citation>
    <scope>NUCLEOTIDE SEQUENCE</scope>
    <source>
        <strain evidence="2">CGMCC 4.7430</strain>
    </source>
</reference>
<dbReference type="Gene3D" id="3.30.1870.10">
    <property type="entry name" value="EreA-like, domain 2"/>
    <property type="match status" value="1"/>
</dbReference>
<dbReference type="Gene3D" id="1.20.1440.30">
    <property type="entry name" value="Biosynthetic Protein domain"/>
    <property type="match status" value="1"/>
</dbReference>
<dbReference type="Gene3D" id="3.40.1660.10">
    <property type="entry name" value="EreA-like (biosynthetic domain)"/>
    <property type="match status" value="1"/>
</dbReference>
<dbReference type="RefSeq" id="WP_225276822.1">
    <property type="nucleotide sequence ID" value="NZ_BMNK01000001.1"/>
</dbReference>
<dbReference type="InterPro" id="IPR052036">
    <property type="entry name" value="Hydrolase/PRTase-associated"/>
</dbReference>
<evidence type="ECO:0000256" key="1">
    <source>
        <dbReference type="SAM" id="MobiDB-lite"/>
    </source>
</evidence>
<dbReference type="AlphaFoldDB" id="A0A918A0G4"/>
<dbReference type="EMBL" id="BMNK01000001">
    <property type="protein sequence ID" value="GGP01311.1"/>
    <property type="molecule type" value="Genomic_DNA"/>
</dbReference>